<dbReference type="EMBL" id="MU393428">
    <property type="protein sequence ID" value="KAI4869779.1"/>
    <property type="molecule type" value="Genomic_DNA"/>
</dbReference>
<proteinExistence type="predicted"/>
<keyword evidence="2" id="KW-1185">Reference proteome</keyword>
<accession>A0ACB9ZE75</accession>
<protein>
    <submittedName>
        <fullName evidence="1">Glutamyl-tRNA amidotransferase subunit A</fullName>
    </submittedName>
</protein>
<evidence type="ECO:0000313" key="2">
    <source>
        <dbReference type="Proteomes" id="UP001497700"/>
    </source>
</evidence>
<name>A0ACB9ZE75_9PEZI</name>
<sequence length="440" mass="47491">MEPYQLTATQVLSKFKDGSLTIEDYARSLLLRIEKRDAAVQAWAYLNPEYVIRQAKQLDAVPLEKRGPLHGVAVAVKDVIYTKDMPTQHNSSIYEGDEPKLDAAAIITLRHAGALLLGKTTTTEFASTTAGPKTRNPHDAGRTPGGSSSGSAAAVGDFQVPIGLGTQTGGSTIRPGSFNGVYSFKPTWNSISREGLKIYSLILDTIGFFARSVEDLQLLSDVFALEDDLSPKDDFSIKGARFALLKTVVWPQAGPGTAAALEAGAKLLRDQGAEVDEIELPPEFDNIPEWHRIVLHSDGRPTFLPEYRIAKEKLSPFLADHVENSCKIPRAAQLEAFDGIAALRPKIDEIACRYAAILTPSVVDEAPVGTESTGSPAFNSMWTALHTPVVNIPGFSGDNGLPIGLSLVAPRYHDRQLLVVSKAVGKAFEAGGGWKRQVYS</sequence>
<comment type="caution">
    <text evidence="1">The sequence shown here is derived from an EMBL/GenBank/DDBJ whole genome shotgun (WGS) entry which is preliminary data.</text>
</comment>
<gene>
    <name evidence="1" type="ORF">F4820DRAFT_405906</name>
</gene>
<dbReference type="Proteomes" id="UP001497700">
    <property type="component" value="Unassembled WGS sequence"/>
</dbReference>
<organism evidence="1 2">
    <name type="scientific">Hypoxylon rubiginosum</name>
    <dbReference type="NCBI Taxonomy" id="110542"/>
    <lineage>
        <taxon>Eukaryota</taxon>
        <taxon>Fungi</taxon>
        <taxon>Dikarya</taxon>
        <taxon>Ascomycota</taxon>
        <taxon>Pezizomycotina</taxon>
        <taxon>Sordariomycetes</taxon>
        <taxon>Xylariomycetidae</taxon>
        <taxon>Xylariales</taxon>
        <taxon>Hypoxylaceae</taxon>
        <taxon>Hypoxylon</taxon>
    </lineage>
</organism>
<reference evidence="1 2" key="1">
    <citation type="journal article" date="2022" name="New Phytol.">
        <title>Ecological generalism drives hyperdiversity of secondary metabolite gene clusters in xylarialean endophytes.</title>
        <authorList>
            <person name="Franco M.E.E."/>
            <person name="Wisecaver J.H."/>
            <person name="Arnold A.E."/>
            <person name="Ju Y.M."/>
            <person name="Slot J.C."/>
            <person name="Ahrendt S."/>
            <person name="Moore L.P."/>
            <person name="Eastman K.E."/>
            <person name="Scott K."/>
            <person name="Konkel Z."/>
            <person name="Mondo S.J."/>
            <person name="Kuo A."/>
            <person name="Hayes R.D."/>
            <person name="Haridas S."/>
            <person name="Andreopoulos B."/>
            <person name="Riley R."/>
            <person name="LaButti K."/>
            <person name="Pangilinan J."/>
            <person name="Lipzen A."/>
            <person name="Amirebrahimi M."/>
            <person name="Yan J."/>
            <person name="Adam C."/>
            <person name="Keymanesh K."/>
            <person name="Ng V."/>
            <person name="Louie K."/>
            <person name="Northen T."/>
            <person name="Drula E."/>
            <person name="Henrissat B."/>
            <person name="Hsieh H.M."/>
            <person name="Youens-Clark K."/>
            <person name="Lutzoni F."/>
            <person name="Miadlikowska J."/>
            <person name="Eastwood D.C."/>
            <person name="Hamelin R.C."/>
            <person name="Grigoriev I.V."/>
            <person name="U'Ren J.M."/>
        </authorList>
    </citation>
    <scope>NUCLEOTIDE SEQUENCE [LARGE SCALE GENOMIC DNA]</scope>
    <source>
        <strain evidence="1 2">CBS 119005</strain>
    </source>
</reference>
<evidence type="ECO:0000313" key="1">
    <source>
        <dbReference type="EMBL" id="KAI4869779.1"/>
    </source>
</evidence>